<evidence type="ECO:0000259" key="4">
    <source>
        <dbReference type="Pfam" id="PF04153"/>
    </source>
</evidence>
<gene>
    <name evidence="5" type="ORF">HNAJ_LOCUS4465</name>
</gene>
<dbReference type="GO" id="GO:0030015">
    <property type="term" value="C:CCR4-NOT core complex"/>
    <property type="evidence" value="ECO:0007669"/>
    <property type="project" value="InterPro"/>
</dbReference>
<feature type="domain" description="NOT2/NOT3/NOT5 C-terminal" evidence="4">
    <location>
        <begin position="68"/>
        <end position="157"/>
    </location>
</feature>
<dbReference type="InterPro" id="IPR007282">
    <property type="entry name" value="NOT2/3/5_C"/>
</dbReference>
<dbReference type="EMBL" id="UZAE01003163">
    <property type="protein sequence ID" value="VDO00325.1"/>
    <property type="molecule type" value="Genomic_DNA"/>
</dbReference>
<dbReference type="GO" id="GO:2000036">
    <property type="term" value="P:regulation of stem cell population maintenance"/>
    <property type="evidence" value="ECO:0007669"/>
    <property type="project" value="UniProtKB-ARBA"/>
</dbReference>
<dbReference type="GO" id="GO:0006355">
    <property type="term" value="P:regulation of DNA-templated transcription"/>
    <property type="evidence" value="ECO:0007669"/>
    <property type="project" value="InterPro"/>
</dbReference>
<dbReference type="PANTHER" id="PTHR23326">
    <property type="entry name" value="CCR4 NOT-RELATED"/>
    <property type="match status" value="1"/>
</dbReference>
<comment type="similarity">
    <text evidence="1">Belongs to the CNOT2/3/5 family.</text>
</comment>
<keyword evidence="2" id="KW-0805">Transcription regulation</keyword>
<dbReference type="Proteomes" id="UP000278807">
    <property type="component" value="Unassembled WGS sequence"/>
</dbReference>
<evidence type="ECO:0000256" key="2">
    <source>
        <dbReference type="ARBA" id="ARBA00023015"/>
    </source>
</evidence>
<dbReference type="Pfam" id="PF04153">
    <property type="entry name" value="NOT2_3_5_C"/>
    <property type="match status" value="1"/>
</dbReference>
<protein>
    <submittedName>
        <fullName evidence="7">NOT2_3_5 domain-containing protein</fullName>
    </submittedName>
</protein>
<evidence type="ECO:0000256" key="1">
    <source>
        <dbReference type="ARBA" id="ARBA00007682"/>
    </source>
</evidence>
<dbReference type="Gene3D" id="2.30.30.1020">
    <property type="entry name" value="CCR4-NOT complex subunit 2/3/5, C-terminal domain"/>
    <property type="match status" value="1"/>
</dbReference>
<reference evidence="7" key="1">
    <citation type="submission" date="2017-02" db="UniProtKB">
        <authorList>
            <consortium name="WormBaseParasite"/>
        </authorList>
    </citation>
    <scope>IDENTIFICATION</scope>
</reference>
<evidence type="ECO:0000313" key="7">
    <source>
        <dbReference type="WBParaSite" id="HNAJ_0000446701-mRNA-1"/>
    </source>
</evidence>
<dbReference type="OrthoDB" id="293823at2759"/>
<dbReference type="STRING" id="102285.A0A0R3TBM8"/>
<keyword evidence="6" id="KW-1185">Reference proteome</keyword>
<evidence type="ECO:0000313" key="6">
    <source>
        <dbReference type="Proteomes" id="UP000278807"/>
    </source>
</evidence>
<keyword evidence="3" id="KW-0804">Transcription</keyword>
<sequence>MEKHEAGGNSFLNFLSPFRNQQSDLNQVASPKLQDHLRCLDSAYSRTTQGHNDTPTTRTRISKRPIANVELTPSHYPSKPLRNMNSIQYFMNLDAHTLFFICYYLDGSKAQYLAAKVLKTQSWMYDAEDCKWFKSMELPTLVKKYLGIGNFHYYYDSENMVISRYFSEKIERSELRFDD</sequence>
<dbReference type="WBParaSite" id="HNAJ_0000446701-mRNA-1">
    <property type="protein sequence ID" value="HNAJ_0000446701-mRNA-1"/>
    <property type="gene ID" value="HNAJ_0000446701"/>
</dbReference>
<evidence type="ECO:0000256" key="3">
    <source>
        <dbReference type="ARBA" id="ARBA00023163"/>
    </source>
</evidence>
<dbReference type="InterPro" id="IPR040168">
    <property type="entry name" value="Not2/3/5"/>
</dbReference>
<organism evidence="7">
    <name type="scientific">Rodentolepis nana</name>
    <name type="common">Dwarf tapeworm</name>
    <name type="synonym">Hymenolepis nana</name>
    <dbReference type="NCBI Taxonomy" id="102285"/>
    <lineage>
        <taxon>Eukaryota</taxon>
        <taxon>Metazoa</taxon>
        <taxon>Spiralia</taxon>
        <taxon>Lophotrochozoa</taxon>
        <taxon>Platyhelminthes</taxon>
        <taxon>Cestoda</taxon>
        <taxon>Eucestoda</taxon>
        <taxon>Cyclophyllidea</taxon>
        <taxon>Hymenolepididae</taxon>
        <taxon>Rodentolepis</taxon>
    </lineage>
</organism>
<evidence type="ECO:0000313" key="5">
    <source>
        <dbReference type="EMBL" id="VDO00325.1"/>
    </source>
</evidence>
<dbReference type="AlphaFoldDB" id="A0A0R3TBM8"/>
<reference evidence="5 6" key="2">
    <citation type="submission" date="2018-11" db="EMBL/GenBank/DDBJ databases">
        <authorList>
            <consortium name="Pathogen Informatics"/>
        </authorList>
    </citation>
    <scope>NUCLEOTIDE SEQUENCE [LARGE SCALE GENOMIC DNA]</scope>
</reference>
<proteinExistence type="inferred from homology"/>
<name>A0A0R3TBM8_RODNA</name>
<dbReference type="InterPro" id="IPR038635">
    <property type="entry name" value="CCR4-NOT_su2/3/5_C_sf"/>
</dbReference>
<accession>A0A0R3TBM8</accession>